<feature type="transmembrane region" description="Helical" evidence="1">
    <location>
        <begin position="31"/>
        <end position="57"/>
    </location>
</feature>
<dbReference type="EMBL" id="JAYMYQ010000004">
    <property type="protein sequence ID" value="KAK7336122.1"/>
    <property type="molecule type" value="Genomic_DNA"/>
</dbReference>
<name>A0AAN9QI06_CANGL</name>
<feature type="transmembrane region" description="Helical" evidence="1">
    <location>
        <begin position="63"/>
        <end position="88"/>
    </location>
</feature>
<dbReference type="Proteomes" id="UP001367508">
    <property type="component" value="Unassembled WGS sequence"/>
</dbReference>
<keyword evidence="1" id="KW-0812">Transmembrane</keyword>
<dbReference type="AlphaFoldDB" id="A0AAN9QI06"/>
<keyword evidence="3" id="KW-1185">Reference proteome</keyword>
<accession>A0AAN9QI06</accession>
<evidence type="ECO:0000256" key="1">
    <source>
        <dbReference type="SAM" id="Phobius"/>
    </source>
</evidence>
<keyword evidence="1" id="KW-1133">Transmembrane helix</keyword>
<keyword evidence="1" id="KW-0472">Membrane</keyword>
<organism evidence="2 3">
    <name type="scientific">Canavalia gladiata</name>
    <name type="common">Sword bean</name>
    <name type="synonym">Dolichos gladiatus</name>
    <dbReference type="NCBI Taxonomy" id="3824"/>
    <lineage>
        <taxon>Eukaryota</taxon>
        <taxon>Viridiplantae</taxon>
        <taxon>Streptophyta</taxon>
        <taxon>Embryophyta</taxon>
        <taxon>Tracheophyta</taxon>
        <taxon>Spermatophyta</taxon>
        <taxon>Magnoliopsida</taxon>
        <taxon>eudicotyledons</taxon>
        <taxon>Gunneridae</taxon>
        <taxon>Pentapetalae</taxon>
        <taxon>rosids</taxon>
        <taxon>fabids</taxon>
        <taxon>Fabales</taxon>
        <taxon>Fabaceae</taxon>
        <taxon>Papilionoideae</taxon>
        <taxon>50 kb inversion clade</taxon>
        <taxon>NPAAA clade</taxon>
        <taxon>indigoferoid/millettioid clade</taxon>
        <taxon>Phaseoleae</taxon>
        <taxon>Canavalia</taxon>
    </lineage>
</organism>
<evidence type="ECO:0000313" key="3">
    <source>
        <dbReference type="Proteomes" id="UP001367508"/>
    </source>
</evidence>
<evidence type="ECO:0000313" key="2">
    <source>
        <dbReference type="EMBL" id="KAK7336122.1"/>
    </source>
</evidence>
<comment type="caution">
    <text evidence="2">The sequence shown here is derived from an EMBL/GenBank/DDBJ whole genome shotgun (WGS) entry which is preliminary data.</text>
</comment>
<reference evidence="2 3" key="1">
    <citation type="submission" date="2024-01" db="EMBL/GenBank/DDBJ databases">
        <title>The genomes of 5 underutilized Papilionoideae crops provide insights into root nodulation and disease resistanc.</title>
        <authorList>
            <person name="Jiang F."/>
        </authorList>
    </citation>
    <scope>NUCLEOTIDE SEQUENCE [LARGE SCALE GENOMIC DNA]</scope>
    <source>
        <strain evidence="2">LVBAO_FW01</strain>
        <tissue evidence="2">Leaves</tissue>
    </source>
</reference>
<protein>
    <submittedName>
        <fullName evidence="2">Uncharacterized protein</fullName>
    </submittedName>
</protein>
<gene>
    <name evidence="2" type="ORF">VNO77_16655</name>
</gene>
<sequence>MVLGGWHKALFSSKFQFEAKPSLPVNADKRLLMLCFGCCSFSLWCLQSFCTLEVVLSGEQLELLVFSAIVLLTIASFSSLNCLILILCSRNVSVFKWRNIEYVKPSAKMLVEMCLSSEFMTAVVEIENFGLNLKLSFYAHDCRIDEVLLMLTVDDVALFPID</sequence>
<proteinExistence type="predicted"/>